<dbReference type="RefSeq" id="WP_133055687.1">
    <property type="nucleotide sequence ID" value="NZ_BLKV01000002.1"/>
</dbReference>
<feature type="compositionally biased region" description="Basic and acidic residues" evidence="1">
    <location>
        <begin position="64"/>
        <end position="73"/>
    </location>
</feature>
<dbReference type="Pfam" id="PF24623">
    <property type="entry name" value="Phage_zn_bind_8"/>
    <property type="match status" value="1"/>
</dbReference>
<reference evidence="3 4" key="1">
    <citation type="journal article" date="2019" name="Emerg. Microbes Infect.">
        <title>Comprehensive subspecies identification of 175 nontuberculous mycobacteria species based on 7547 genomic profiles.</title>
        <authorList>
            <person name="Matsumoto Y."/>
            <person name="Kinjo T."/>
            <person name="Motooka D."/>
            <person name="Nabeya D."/>
            <person name="Jung N."/>
            <person name="Uechi K."/>
            <person name="Horii T."/>
            <person name="Iida T."/>
            <person name="Fujita J."/>
            <person name="Nakamura S."/>
        </authorList>
    </citation>
    <scope>NUCLEOTIDE SEQUENCE [LARGE SCALE GENOMIC DNA]</scope>
    <source>
        <strain evidence="3 4">JCM 16017</strain>
    </source>
</reference>
<evidence type="ECO:0000313" key="3">
    <source>
        <dbReference type="EMBL" id="GFG71847.1"/>
    </source>
</evidence>
<feature type="domain" description="DNA-binding phage zinc finger" evidence="2">
    <location>
        <begin position="14"/>
        <end position="53"/>
    </location>
</feature>
<proteinExistence type="predicted"/>
<dbReference type="AlphaFoldDB" id="A0A7I9XRD5"/>
<gene>
    <name evidence="3" type="ORF">MSEN_35670</name>
</gene>
<sequence>MTGRAVMAAYTDTHAGEITCPHCGATAGQPCAKPDGRVSKVPCVDRIAAADLTPSTGSTPVDFSEPRRPTEAS</sequence>
<organism evidence="3 4">
    <name type="scientific">Mycolicibacter senuensis</name>
    <dbReference type="NCBI Taxonomy" id="386913"/>
    <lineage>
        <taxon>Bacteria</taxon>
        <taxon>Bacillati</taxon>
        <taxon>Actinomycetota</taxon>
        <taxon>Actinomycetes</taxon>
        <taxon>Mycobacteriales</taxon>
        <taxon>Mycobacteriaceae</taxon>
        <taxon>Mycolicibacter</taxon>
    </lineage>
</organism>
<dbReference type="InterPro" id="IPR056911">
    <property type="entry name" value="Phage_Znf_bind_put"/>
</dbReference>
<evidence type="ECO:0000259" key="2">
    <source>
        <dbReference type="Pfam" id="PF24623"/>
    </source>
</evidence>
<evidence type="ECO:0000313" key="4">
    <source>
        <dbReference type="Proteomes" id="UP000465263"/>
    </source>
</evidence>
<accession>A0A7I9XRD5</accession>
<name>A0A7I9XRD5_9MYCO</name>
<dbReference type="Proteomes" id="UP000465263">
    <property type="component" value="Unassembled WGS sequence"/>
</dbReference>
<dbReference type="EMBL" id="BLKV01000002">
    <property type="protein sequence ID" value="GFG71847.1"/>
    <property type="molecule type" value="Genomic_DNA"/>
</dbReference>
<keyword evidence="4" id="KW-1185">Reference proteome</keyword>
<evidence type="ECO:0000256" key="1">
    <source>
        <dbReference type="SAM" id="MobiDB-lite"/>
    </source>
</evidence>
<dbReference type="OrthoDB" id="4751813at2"/>
<comment type="caution">
    <text evidence="3">The sequence shown here is derived from an EMBL/GenBank/DDBJ whole genome shotgun (WGS) entry which is preliminary data.</text>
</comment>
<feature type="region of interest" description="Disordered" evidence="1">
    <location>
        <begin position="52"/>
        <end position="73"/>
    </location>
</feature>
<protein>
    <recommendedName>
        <fullName evidence="2">DNA-binding phage zinc finger domain-containing protein</fullName>
    </recommendedName>
</protein>